<reference evidence="3" key="2">
    <citation type="submission" date="2004-02" db="EMBL/GenBank/DDBJ databases">
        <authorList>
            <consortium name="Genoscope"/>
            <consortium name="Whitehead Institute Centre for Genome Research"/>
        </authorList>
    </citation>
    <scope>NUCLEOTIDE SEQUENCE</scope>
</reference>
<feature type="coiled-coil region" evidence="1">
    <location>
        <begin position="866"/>
        <end position="900"/>
    </location>
</feature>
<feature type="compositionally biased region" description="Acidic residues" evidence="2">
    <location>
        <begin position="203"/>
        <end position="212"/>
    </location>
</feature>
<feature type="compositionally biased region" description="Polar residues" evidence="2">
    <location>
        <begin position="645"/>
        <end position="655"/>
    </location>
</feature>
<feature type="region of interest" description="Disordered" evidence="2">
    <location>
        <begin position="191"/>
        <end position="247"/>
    </location>
</feature>
<keyword evidence="1" id="KW-0175">Coiled coil</keyword>
<reference evidence="3" key="1">
    <citation type="journal article" date="2004" name="Nature">
        <title>Genome duplication in the teleost fish Tetraodon nigroviridis reveals the early vertebrate proto-karyotype.</title>
        <authorList>
            <person name="Jaillon O."/>
            <person name="Aury J.-M."/>
            <person name="Brunet F."/>
            <person name="Petit J.-L."/>
            <person name="Stange-Thomann N."/>
            <person name="Mauceli E."/>
            <person name="Bouneau L."/>
            <person name="Fischer C."/>
            <person name="Ozouf-Costaz C."/>
            <person name="Bernot A."/>
            <person name="Nicaud S."/>
            <person name="Jaffe D."/>
            <person name="Fisher S."/>
            <person name="Lutfalla G."/>
            <person name="Dossat C."/>
            <person name="Segurens B."/>
            <person name="Dasilva C."/>
            <person name="Salanoubat M."/>
            <person name="Levy M."/>
            <person name="Boudet N."/>
            <person name="Castellano S."/>
            <person name="Anthouard V."/>
            <person name="Jubin C."/>
            <person name="Castelli V."/>
            <person name="Katinka M."/>
            <person name="Vacherie B."/>
            <person name="Biemont C."/>
            <person name="Skalli Z."/>
            <person name="Cattolico L."/>
            <person name="Poulain J."/>
            <person name="De Berardinis V."/>
            <person name="Cruaud C."/>
            <person name="Duprat S."/>
            <person name="Brottier P."/>
            <person name="Coutanceau J.-P."/>
            <person name="Gouzy J."/>
            <person name="Parra G."/>
            <person name="Lardier G."/>
            <person name="Chapple C."/>
            <person name="McKernan K.J."/>
            <person name="McEwan P."/>
            <person name="Bosak S."/>
            <person name="Kellis M."/>
            <person name="Volff J.-N."/>
            <person name="Guigo R."/>
            <person name="Zody M.C."/>
            <person name="Mesirov J."/>
            <person name="Lindblad-Toh K."/>
            <person name="Birren B."/>
            <person name="Nusbaum C."/>
            <person name="Kahn D."/>
            <person name="Robinson-Rechavi M."/>
            <person name="Laudet V."/>
            <person name="Schachter V."/>
            <person name="Quetier F."/>
            <person name="Saurin W."/>
            <person name="Scarpelli C."/>
            <person name="Wincker P."/>
            <person name="Lander E.S."/>
            <person name="Weissenbach J."/>
            <person name="Roest Crollius H."/>
        </authorList>
    </citation>
    <scope>NUCLEOTIDE SEQUENCE [LARGE SCALE GENOMIC DNA]</scope>
</reference>
<name>Q4S749_TETNG</name>
<dbReference type="InterPro" id="IPR001265">
    <property type="entry name" value="Formin_Cappuccino_subfam"/>
</dbReference>
<dbReference type="AlphaFoldDB" id="Q4S749"/>
<protein>
    <submittedName>
        <fullName evidence="3">Chromosome 14 SCAF14723, whole genome shotgun sequence</fullName>
    </submittedName>
</protein>
<evidence type="ECO:0000313" key="3">
    <source>
        <dbReference type="EMBL" id="CAG03533.1"/>
    </source>
</evidence>
<evidence type="ECO:0000256" key="1">
    <source>
        <dbReference type="SAM" id="Coils"/>
    </source>
</evidence>
<dbReference type="PRINTS" id="PR00828">
    <property type="entry name" value="FORMIN"/>
</dbReference>
<dbReference type="GO" id="GO:0005884">
    <property type="term" value="C:actin filament"/>
    <property type="evidence" value="ECO:0007669"/>
    <property type="project" value="InterPro"/>
</dbReference>
<dbReference type="GO" id="GO:0045010">
    <property type="term" value="P:actin nucleation"/>
    <property type="evidence" value="ECO:0007669"/>
    <property type="project" value="InterPro"/>
</dbReference>
<proteinExistence type="predicted"/>
<feature type="compositionally biased region" description="Basic and acidic residues" evidence="2">
    <location>
        <begin position="610"/>
        <end position="639"/>
    </location>
</feature>
<dbReference type="OrthoDB" id="427644at2759"/>
<feature type="region of interest" description="Disordered" evidence="2">
    <location>
        <begin position="702"/>
        <end position="766"/>
    </location>
</feature>
<accession>Q4S749</accession>
<evidence type="ECO:0000256" key="2">
    <source>
        <dbReference type="SAM" id="MobiDB-lite"/>
    </source>
</evidence>
<organism evidence="3">
    <name type="scientific">Tetraodon nigroviridis</name>
    <name type="common">Spotted green pufferfish</name>
    <name type="synonym">Chelonodon nigroviridis</name>
    <dbReference type="NCBI Taxonomy" id="99883"/>
    <lineage>
        <taxon>Eukaryota</taxon>
        <taxon>Metazoa</taxon>
        <taxon>Chordata</taxon>
        <taxon>Craniata</taxon>
        <taxon>Vertebrata</taxon>
        <taxon>Euteleostomi</taxon>
        <taxon>Actinopterygii</taxon>
        <taxon>Neopterygii</taxon>
        <taxon>Teleostei</taxon>
        <taxon>Neoteleostei</taxon>
        <taxon>Acanthomorphata</taxon>
        <taxon>Eupercaria</taxon>
        <taxon>Tetraodontiformes</taxon>
        <taxon>Tetradontoidea</taxon>
        <taxon>Tetraodontidae</taxon>
        <taxon>Tetraodon</taxon>
    </lineage>
</organism>
<feature type="region of interest" description="Disordered" evidence="2">
    <location>
        <begin position="16"/>
        <end position="38"/>
    </location>
</feature>
<dbReference type="EMBL" id="CAAE01014723">
    <property type="protein sequence ID" value="CAG03533.1"/>
    <property type="molecule type" value="Genomic_DNA"/>
</dbReference>
<dbReference type="KEGG" id="tng:GSTEN00022988G001"/>
<sequence>MESVHNTLRLYNPLSERSCRGTDSSLSASLKPPRVLPEEEVEEEKPSFHLAGFREILQVLDDFCEIRQLAEVLRLHFHCRAVVDVGNQQGVKGKPCCRGFGFIHDGLPKSRCQVLKNRRARGGVYTNNKIAVRLPPVPSKTSHPSGVRDLQIICRSLLRKGRTIRGPPELQPSWKARTDFPFTKHLSSRNGSSIILQSSPPDSDTDWSENESEQCSSSGNLESVKITKDNRCPPTAKKIHPGGDGDWVKAAGEEKHSSLWMKEEKEKKAAAQRLMGKMEELSSGWMDEGGDGSDEARSVMNGEAQRGNLKRRLMIPQDTGYSDEERHLKEFRLWVPTVLEPGPERASQENLELSDQVQAPRCTSENGALLASDDALQKQEKIWQQEVEESLSFCSALSNPSRPKHIDFLRITAPEDDLLDTPTASPLPLGAQKCNYEAQHMEEQKVILKIFRALLEEGEGCVTQENTRRSFSGKKNDDQVCEKRSSLSHVLLPPGGEEISCDSEEAENGTNMTETERNLLNRWAENTEVGFGTERELSVQTVPQQVACQHLSVCTAALKQDDDGGEAKQRVGKESEHSDVTFDAKEASKTSSSPTALAQIGPEAGEQDGSAEHFSLENTKEERSGAEEESNNKEKKVCPDRPSSPKDTSLNTYITPSDWARKPPPGTTVSRATFAPGSPPEKHLQLPALFSGLRVLRRGVSGPEHDTVAQIRPPDTEILSEKEGGEKGSILEQISNFLSREKSIEKEEKQSEEDGGSGERQSEEVAEAACGPVKRVSSAEAAFDAFKAFFTPKPLKKDPGDKVDLEAVRKRIKAERDALRALFERSSARTCGTAEEEERIPGRLQAVWPPVKEEKVGLKYTEAEHQAALLQLKRECKDELQRLKEDYDRKLSVLIETNEESVARLGLTVAELQAQLGRVGSRRHGEVKDAAVSTGDDAFDRSFRTVCIQTDRETNNTLWNSLEEPKILNAREFEELFAKTIAHPKRKPLSEAYEKRAKAQKVTQVFNLSPWLEILLSVHAVCVLTTRWQ</sequence>
<feature type="compositionally biased region" description="Polar residues" evidence="2">
    <location>
        <begin position="191"/>
        <end position="202"/>
    </location>
</feature>
<feature type="compositionally biased region" description="Basic and acidic residues" evidence="2">
    <location>
        <begin position="739"/>
        <end position="749"/>
    </location>
</feature>
<feature type="compositionally biased region" description="Basic and acidic residues" evidence="2">
    <location>
        <begin position="560"/>
        <end position="588"/>
    </location>
</feature>
<feature type="region of interest" description="Disordered" evidence="2">
    <location>
        <begin position="560"/>
        <end position="683"/>
    </location>
</feature>
<gene>
    <name evidence="3" type="ORF">GSTENG00022988001</name>
</gene>
<dbReference type="GO" id="GO:0008017">
    <property type="term" value="F:microtubule binding"/>
    <property type="evidence" value="ECO:0007669"/>
    <property type="project" value="InterPro"/>
</dbReference>